<proteinExistence type="inferred from homology"/>
<feature type="transmembrane region" description="Helical" evidence="7">
    <location>
        <begin position="270"/>
        <end position="289"/>
    </location>
</feature>
<keyword evidence="11" id="KW-1185">Reference proteome</keyword>
<feature type="transmembrane region" description="Helical" evidence="7">
    <location>
        <begin position="117"/>
        <end position="135"/>
    </location>
</feature>
<organism evidence="10 11">
    <name type="scientific">Paenibacillus lignilyticus</name>
    <dbReference type="NCBI Taxonomy" id="1172615"/>
    <lineage>
        <taxon>Bacteria</taxon>
        <taxon>Bacillati</taxon>
        <taxon>Bacillota</taxon>
        <taxon>Bacilli</taxon>
        <taxon>Bacillales</taxon>
        <taxon>Paenibacillaceae</taxon>
        <taxon>Paenibacillus</taxon>
    </lineage>
</organism>
<feature type="transmembrane region" description="Helical" evidence="7">
    <location>
        <begin position="211"/>
        <end position="229"/>
    </location>
</feature>
<evidence type="ECO:0000256" key="5">
    <source>
        <dbReference type="ARBA" id="ARBA00022989"/>
    </source>
</evidence>
<feature type="domain" description="EamA" evidence="8">
    <location>
        <begin position="176"/>
        <end position="312"/>
    </location>
</feature>
<gene>
    <name evidence="9" type="ORF">I8J30_03215</name>
    <name evidence="10" type="ORF">I8J30_12980</name>
</gene>
<feature type="transmembrane region" description="Helical" evidence="7">
    <location>
        <begin position="89"/>
        <end position="111"/>
    </location>
</feature>
<keyword evidence="4 7" id="KW-0812">Transmembrane</keyword>
<name>A0ABS5CCA3_9BACL</name>
<evidence type="ECO:0000313" key="10">
    <source>
        <dbReference type="EMBL" id="MBP3963623.1"/>
    </source>
</evidence>
<reference evidence="10 11" key="1">
    <citation type="submission" date="2021-04" db="EMBL/GenBank/DDBJ databases">
        <title>Paenibacillus sp. DLE-14 whole genome sequence.</title>
        <authorList>
            <person name="Ham Y.J."/>
        </authorList>
    </citation>
    <scope>NUCLEOTIDE SEQUENCE [LARGE SCALE GENOMIC DNA]</scope>
    <source>
        <strain evidence="10 11">DLE-14</strain>
    </source>
</reference>
<protein>
    <submittedName>
        <fullName evidence="10">DMT family transporter</fullName>
    </submittedName>
</protein>
<dbReference type="EMBL" id="JAGKSP010000001">
    <property type="protein sequence ID" value="MBP3961706.1"/>
    <property type="molecule type" value="Genomic_DNA"/>
</dbReference>
<feature type="transmembrane region" description="Helical" evidence="7">
    <location>
        <begin position="57"/>
        <end position="77"/>
    </location>
</feature>
<accession>A0ABS5CCA3</accession>
<dbReference type="PANTHER" id="PTHR32322">
    <property type="entry name" value="INNER MEMBRANE TRANSPORTER"/>
    <property type="match status" value="1"/>
</dbReference>
<evidence type="ECO:0000256" key="1">
    <source>
        <dbReference type="ARBA" id="ARBA00004651"/>
    </source>
</evidence>
<keyword evidence="6 7" id="KW-0472">Membrane</keyword>
<evidence type="ECO:0000313" key="9">
    <source>
        <dbReference type="EMBL" id="MBP3961706.1"/>
    </source>
</evidence>
<dbReference type="PANTHER" id="PTHR32322:SF18">
    <property type="entry name" value="S-ADENOSYLMETHIONINE_S-ADENOSYLHOMOCYSTEINE TRANSPORTER"/>
    <property type="match status" value="1"/>
</dbReference>
<dbReference type="InterPro" id="IPR050638">
    <property type="entry name" value="AA-Vitamin_Transporters"/>
</dbReference>
<dbReference type="Pfam" id="PF00892">
    <property type="entry name" value="EamA"/>
    <property type="match status" value="2"/>
</dbReference>
<feature type="transmembrane region" description="Helical" evidence="7">
    <location>
        <begin position="235"/>
        <end position="258"/>
    </location>
</feature>
<evidence type="ECO:0000256" key="2">
    <source>
        <dbReference type="ARBA" id="ARBA00007362"/>
    </source>
</evidence>
<evidence type="ECO:0000313" key="11">
    <source>
        <dbReference type="Proteomes" id="UP000673394"/>
    </source>
</evidence>
<evidence type="ECO:0000256" key="4">
    <source>
        <dbReference type="ARBA" id="ARBA00022692"/>
    </source>
</evidence>
<comment type="subcellular location">
    <subcellularLocation>
        <location evidence="1">Cell membrane</location>
        <topology evidence="1">Multi-pass membrane protein</topology>
    </subcellularLocation>
</comment>
<feature type="transmembrane region" description="Helical" evidence="7">
    <location>
        <begin position="295"/>
        <end position="316"/>
    </location>
</feature>
<comment type="caution">
    <text evidence="10">The sequence shown here is derived from an EMBL/GenBank/DDBJ whole genome shotgun (WGS) entry which is preliminary data.</text>
</comment>
<keyword evidence="3" id="KW-1003">Cell membrane</keyword>
<dbReference type="InterPro" id="IPR037185">
    <property type="entry name" value="EmrE-like"/>
</dbReference>
<dbReference type="Gene3D" id="1.10.3730.20">
    <property type="match status" value="1"/>
</dbReference>
<feature type="transmembrane region" description="Helical" evidence="7">
    <location>
        <begin position="174"/>
        <end position="199"/>
    </location>
</feature>
<comment type="similarity">
    <text evidence="2">Belongs to the EamA transporter family.</text>
</comment>
<dbReference type="SUPFAM" id="SSF103481">
    <property type="entry name" value="Multidrug resistance efflux transporter EmrE"/>
    <property type="match status" value="2"/>
</dbReference>
<dbReference type="EMBL" id="JAGKSP010000004">
    <property type="protein sequence ID" value="MBP3963623.1"/>
    <property type="molecule type" value="Genomic_DNA"/>
</dbReference>
<dbReference type="InterPro" id="IPR000620">
    <property type="entry name" value="EamA_dom"/>
</dbReference>
<feature type="transmembrane region" description="Helical" evidence="7">
    <location>
        <begin position="29"/>
        <end position="51"/>
    </location>
</feature>
<keyword evidence="5 7" id="KW-1133">Transmembrane helix</keyword>
<evidence type="ECO:0000259" key="8">
    <source>
        <dbReference type="Pfam" id="PF00892"/>
    </source>
</evidence>
<sequence>MGRLATGEMKRLKPSKAALAPLGKQGVSAYFLLGIIAFLWGLNYAVVRVGLESLDPMLFLMLRFGVSAILMFGLLRWKEGSIGISPGDLWKFIALGIIGTTMLESFVVVSIDYTTLANSSILSIAPWPIFAAIFAPIFTKERIRRSLIGYGLVSMLGVILVILAGGSFSLDSDLLLGNLLAFSVSVCGGFYSAACIPILQKYSALRMTTWMFSFGTLFMLPFTTKAWGATDWAGIGWSTIGALACNIFVITIICFLLWNKAMPQIGAATASFYRYLTPLAAALSGVLFFQEPVYSGQLVGACLMFMGLIGISLPAARSGTVKQKAGSSLN</sequence>
<dbReference type="Proteomes" id="UP000673394">
    <property type="component" value="Unassembled WGS sequence"/>
</dbReference>
<evidence type="ECO:0000256" key="6">
    <source>
        <dbReference type="ARBA" id="ARBA00023136"/>
    </source>
</evidence>
<feature type="domain" description="EamA" evidence="8">
    <location>
        <begin position="29"/>
        <end position="162"/>
    </location>
</feature>
<evidence type="ECO:0000256" key="7">
    <source>
        <dbReference type="SAM" id="Phobius"/>
    </source>
</evidence>
<evidence type="ECO:0000256" key="3">
    <source>
        <dbReference type="ARBA" id="ARBA00022475"/>
    </source>
</evidence>
<feature type="transmembrane region" description="Helical" evidence="7">
    <location>
        <begin position="147"/>
        <end position="168"/>
    </location>
</feature>